<sequence>MLLVFEPDFSVNPELLIRECPYSNPWKAAAELRRGQISRKKEAKEGQRPCWCRRVVEHTLMTYTDGGTYTDVKLPREIIRPASDHVTITFHDVTAVKAKSSMNEELSRRVRWRAPVIQATGRLRLADRLSSGALSCSGLCRSGVRTKFGIDMVLLGEPGTTRSSKEGCTGPDVTITFHDVTAVKAKSSMNEELSRRVRWRAPVIQATGRLRLADRLSSGALSCSGLCRSGVRTKFGIDMAVLIVAGDQANDSRVISKFDDGVGRVATQSCVNREYRERAEHTALGSADVESQGGGCGAAHPHSLWSSHQEVQDPVTEGGVETEVSELGDELGGHDGVEC</sequence>
<evidence type="ECO:0000313" key="2">
    <source>
        <dbReference type="Proteomes" id="UP000831701"/>
    </source>
</evidence>
<dbReference type="EMBL" id="CM041544">
    <property type="protein sequence ID" value="KAI3362606.1"/>
    <property type="molecule type" value="Genomic_DNA"/>
</dbReference>
<accession>A0ACB8W3Z5</accession>
<proteinExistence type="predicted"/>
<reference evidence="1" key="1">
    <citation type="submission" date="2022-04" db="EMBL/GenBank/DDBJ databases">
        <title>Jade perch genome.</title>
        <authorList>
            <person name="Chao B."/>
        </authorList>
    </citation>
    <scope>NUCLEOTIDE SEQUENCE</scope>
    <source>
        <strain evidence="1">CB-2022</strain>
    </source>
</reference>
<protein>
    <submittedName>
        <fullName evidence="1">Uncharacterized protein</fullName>
    </submittedName>
</protein>
<dbReference type="Proteomes" id="UP000831701">
    <property type="component" value="Chromosome 14"/>
</dbReference>
<comment type="caution">
    <text evidence="1">The sequence shown here is derived from an EMBL/GenBank/DDBJ whole genome shotgun (WGS) entry which is preliminary data.</text>
</comment>
<gene>
    <name evidence="1" type="ORF">L3Q82_001696</name>
</gene>
<name>A0ACB8W3Z5_9TELE</name>
<keyword evidence="2" id="KW-1185">Reference proteome</keyword>
<evidence type="ECO:0000313" key="1">
    <source>
        <dbReference type="EMBL" id="KAI3362606.1"/>
    </source>
</evidence>
<organism evidence="1 2">
    <name type="scientific">Scortum barcoo</name>
    <name type="common">barcoo grunter</name>
    <dbReference type="NCBI Taxonomy" id="214431"/>
    <lineage>
        <taxon>Eukaryota</taxon>
        <taxon>Metazoa</taxon>
        <taxon>Chordata</taxon>
        <taxon>Craniata</taxon>
        <taxon>Vertebrata</taxon>
        <taxon>Euteleostomi</taxon>
        <taxon>Actinopterygii</taxon>
        <taxon>Neopterygii</taxon>
        <taxon>Teleostei</taxon>
        <taxon>Neoteleostei</taxon>
        <taxon>Acanthomorphata</taxon>
        <taxon>Eupercaria</taxon>
        <taxon>Centrarchiformes</taxon>
        <taxon>Terapontoidei</taxon>
        <taxon>Terapontidae</taxon>
        <taxon>Scortum</taxon>
    </lineage>
</organism>